<sequence>MEVSGKLNINNGNVFTSRDKFRFMCHRNLQCFGKCCRDINIFLTPYDVLRIKDQLGIPSWEFLEKYTVLLTAGYTGFPVVILKMREEADLLCPFVTPQGCGVYNQRPWSCRMAPLDLRGEDRFSIAFDPEFCHGLKEDREWDAVSWMRDQGLENYDPVEKEFSRIPLELKLSGFKKKDRDMLEVFYNTCYNLDRFREFVSKKSFGLSFNVPREVIDKIINHQVELLKFGMEWLVSGIDFKKAQKMMARIKC</sequence>
<evidence type="ECO:0000313" key="1">
    <source>
        <dbReference type="EMBL" id="GBF32874.1"/>
    </source>
</evidence>
<accession>A0A2L2XA91</accession>
<dbReference type="EMBL" id="BFAV01000062">
    <property type="protein sequence ID" value="GBF32874.1"/>
    <property type="molecule type" value="Genomic_DNA"/>
</dbReference>
<organism evidence="1 2">
    <name type="scientific">Desulfocucumis palustris</name>
    <dbReference type="NCBI Taxonomy" id="1898651"/>
    <lineage>
        <taxon>Bacteria</taxon>
        <taxon>Bacillati</taxon>
        <taxon>Bacillota</taxon>
        <taxon>Clostridia</taxon>
        <taxon>Eubacteriales</taxon>
        <taxon>Desulfocucumaceae</taxon>
        <taxon>Desulfocucumis</taxon>
    </lineage>
</organism>
<keyword evidence="2" id="KW-1185">Reference proteome</keyword>
<dbReference type="OrthoDB" id="9810361at2"/>
<evidence type="ECO:0000313" key="2">
    <source>
        <dbReference type="Proteomes" id="UP000239549"/>
    </source>
</evidence>
<protein>
    <recommendedName>
        <fullName evidence="3">YkgJ family cysteine cluster protein</fullName>
    </recommendedName>
</protein>
<dbReference type="AlphaFoldDB" id="A0A2L2XA91"/>
<dbReference type="PANTHER" id="PTHR35866">
    <property type="entry name" value="PUTATIVE-RELATED"/>
    <property type="match status" value="1"/>
</dbReference>
<comment type="caution">
    <text evidence="1">The sequence shown here is derived from an EMBL/GenBank/DDBJ whole genome shotgun (WGS) entry which is preliminary data.</text>
</comment>
<dbReference type="PANTHER" id="PTHR35866:SF1">
    <property type="entry name" value="YKGJ FAMILY CYSTEINE CLUSTER PROTEIN"/>
    <property type="match status" value="1"/>
</dbReference>
<evidence type="ECO:0008006" key="3">
    <source>
        <dbReference type="Google" id="ProtNLM"/>
    </source>
</evidence>
<dbReference type="RefSeq" id="WP_104371344.1">
    <property type="nucleotide sequence ID" value="NZ_BFAV01000062.1"/>
</dbReference>
<gene>
    <name evidence="1" type="ORF">DCCM_1970</name>
</gene>
<dbReference type="InterPro" id="IPR005358">
    <property type="entry name" value="Puta_zinc/iron-chelating_dom"/>
</dbReference>
<proteinExistence type="predicted"/>
<name>A0A2L2XA91_9FIRM</name>
<dbReference type="Proteomes" id="UP000239549">
    <property type="component" value="Unassembled WGS sequence"/>
</dbReference>
<dbReference type="Pfam" id="PF03692">
    <property type="entry name" value="CxxCxxCC"/>
    <property type="match status" value="1"/>
</dbReference>
<reference evidence="2" key="1">
    <citation type="submission" date="2018-02" db="EMBL/GenBank/DDBJ databases">
        <title>Genome sequence of Desulfocucumis palustris strain NAW-5.</title>
        <authorList>
            <person name="Watanabe M."/>
            <person name="Kojima H."/>
            <person name="Fukui M."/>
        </authorList>
    </citation>
    <scope>NUCLEOTIDE SEQUENCE [LARGE SCALE GENOMIC DNA]</scope>
    <source>
        <strain evidence="2">NAW-5</strain>
    </source>
</reference>